<dbReference type="GO" id="GO:0032872">
    <property type="term" value="P:regulation of stress-activated MAPK cascade"/>
    <property type="evidence" value="ECO:0007669"/>
    <property type="project" value="UniProtKB-ARBA"/>
</dbReference>
<dbReference type="GO" id="GO:0016592">
    <property type="term" value="C:mediator complex"/>
    <property type="evidence" value="ECO:0007669"/>
    <property type="project" value="TreeGrafter"/>
</dbReference>
<dbReference type="GO" id="GO:2000641">
    <property type="term" value="P:regulation of early endosome to late endosome transport"/>
    <property type="evidence" value="ECO:0007669"/>
    <property type="project" value="UniProtKB-ARBA"/>
</dbReference>
<dbReference type="Ensembl" id="ENSPTET00000018458.1">
    <property type="protein sequence ID" value="ENSPTEP00000012253.1"/>
    <property type="gene ID" value="ENSPTEG00000013779.1"/>
</dbReference>
<dbReference type="GO" id="GO:0008353">
    <property type="term" value="F:RNA polymerase II CTD heptapeptide repeat kinase activity"/>
    <property type="evidence" value="ECO:0007669"/>
    <property type="project" value="UniProtKB-EC"/>
</dbReference>
<dbReference type="GO" id="GO:0061514">
    <property type="term" value="P:interleukin-34-mediated signaling pathway"/>
    <property type="evidence" value="ECO:0007669"/>
    <property type="project" value="UniProtKB-ARBA"/>
</dbReference>
<comment type="similarity">
    <text evidence="3">Belongs to the protein kinase superfamily. CMGC Ser/Thr protein kinase family. MAP kinase subfamily.</text>
</comment>
<sequence length="305" mass="35635">MSAKDISSFDFICIIGKGTYGVVYKAKDIKENNLVAIKKIIHLNSASYGISKNILREITVLQKIKHKNIVELKHVFYGKDLDLQLRKENLENCSLYLVFEYCEEDLLSYIQKYCLSMKEIKYIMFELLLGTCYLHSHNFLHRDIKPENIFINLKGEVKLGDLSLAVERTKNMTPTVVTLWYRPPEILLGHKNYDHKVDMWSLGCLFMQLMSGRPLFPGKNDESQLELIYVTLGNKSEIKNENSDKYNMFPYFEKNILKEFIEDEAIADLVAKMLIYDPAYRISSKEALKHYCFNDMEELKFSNKV</sequence>
<feature type="domain" description="Protein kinase" evidence="16">
    <location>
        <begin position="9"/>
        <end position="293"/>
    </location>
</feature>
<dbReference type="PROSITE" id="PS00108">
    <property type="entry name" value="PROTEIN_KINASE_ST"/>
    <property type="match status" value="1"/>
</dbReference>
<evidence type="ECO:0000256" key="11">
    <source>
        <dbReference type="ARBA" id="ARBA00048312"/>
    </source>
</evidence>
<keyword evidence="8 14" id="KW-0067">ATP-binding</keyword>
<comment type="catalytic activity">
    <reaction evidence="11">
        <text>L-seryl-[protein] + ATP = O-phospho-L-seryl-[protein] + ADP + H(+)</text>
        <dbReference type="Rhea" id="RHEA:17989"/>
        <dbReference type="Rhea" id="RHEA-COMP:9863"/>
        <dbReference type="Rhea" id="RHEA-COMP:11604"/>
        <dbReference type="ChEBI" id="CHEBI:15378"/>
        <dbReference type="ChEBI" id="CHEBI:29999"/>
        <dbReference type="ChEBI" id="CHEBI:30616"/>
        <dbReference type="ChEBI" id="CHEBI:83421"/>
        <dbReference type="ChEBI" id="CHEBI:456216"/>
        <dbReference type="EC" id="2.7.11.24"/>
    </reaction>
</comment>
<dbReference type="GO" id="GO:0072584">
    <property type="term" value="P:caveolin-mediated endocytosis"/>
    <property type="evidence" value="ECO:0007669"/>
    <property type="project" value="UniProtKB-ARBA"/>
</dbReference>
<dbReference type="GO" id="GO:0090170">
    <property type="term" value="P:regulation of Golgi inheritance"/>
    <property type="evidence" value="ECO:0007669"/>
    <property type="project" value="UniProtKB-ARBA"/>
</dbReference>
<protein>
    <submittedName>
        <fullName evidence="17">Cyclin-dependent kinase 2-like</fullName>
    </submittedName>
</protein>
<dbReference type="SUPFAM" id="SSF56112">
    <property type="entry name" value="Protein kinase-like (PK-like)"/>
    <property type="match status" value="1"/>
</dbReference>
<accession>A0A8C9LLM3</accession>
<comment type="catalytic activity">
    <reaction evidence="12">
        <text>L-seryl-[protein] + ATP = O-phospho-L-seryl-[protein] + ADP + H(+)</text>
        <dbReference type="Rhea" id="RHEA:17989"/>
        <dbReference type="Rhea" id="RHEA-COMP:9863"/>
        <dbReference type="Rhea" id="RHEA-COMP:11604"/>
        <dbReference type="ChEBI" id="CHEBI:15378"/>
        <dbReference type="ChEBI" id="CHEBI:29999"/>
        <dbReference type="ChEBI" id="CHEBI:30616"/>
        <dbReference type="ChEBI" id="CHEBI:83421"/>
        <dbReference type="ChEBI" id="CHEBI:456216"/>
        <dbReference type="EC" id="2.7.11.22"/>
    </reaction>
</comment>
<dbReference type="AlphaFoldDB" id="A0A8C9LLM3"/>
<dbReference type="GO" id="GO:0005524">
    <property type="term" value="F:ATP binding"/>
    <property type="evidence" value="ECO:0007669"/>
    <property type="project" value="UniProtKB-UniRule"/>
</dbReference>
<dbReference type="GO" id="GO:0051493">
    <property type="term" value="P:regulation of cytoskeleton organization"/>
    <property type="evidence" value="ECO:0007669"/>
    <property type="project" value="UniProtKB-ARBA"/>
</dbReference>
<keyword evidence="5" id="KW-0808">Transferase</keyword>
<dbReference type="Gene3D" id="3.30.200.20">
    <property type="entry name" value="Phosphorylase Kinase, domain 1"/>
    <property type="match status" value="1"/>
</dbReference>
<dbReference type="GO" id="GO:0007173">
    <property type="term" value="P:epidermal growth factor receptor signaling pathway"/>
    <property type="evidence" value="ECO:0007669"/>
    <property type="project" value="UniProtKB-ARBA"/>
</dbReference>
<dbReference type="GO" id="GO:0005769">
    <property type="term" value="C:early endosome"/>
    <property type="evidence" value="ECO:0007669"/>
    <property type="project" value="UniProtKB-ARBA"/>
</dbReference>
<evidence type="ECO:0000256" key="7">
    <source>
        <dbReference type="ARBA" id="ARBA00022777"/>
    </source>
</evidence>
<dbReference type="GO" id="GO:0010759">
    <property type="term" value="P:positive regulation of macrophage chemotaxis"/>
    <property type="evidence" value="ECO:0007669"/>
    <property type="project" value="UniProtKB-ARBA"/>
</dbReference>
<evidence type="ECO:0000256" key="12">
    <source>
        <dbReference type="ARBA" id="ARBA00048367"/>
    </source>
</evidence>
<dbReference type="GO" id="GO:0004707">
    <property type="term" value="F:MAP kinase activity"/>
    <property type="evidence" value="ECO:0007669"/>
    <property type="project" value="UniProtKB-EC"/>
</dbReference>
<dbReference type="Gene3D" id="1.10.510.10">
    <property type="entry name" value="Transferase(Phosphotransferase) domain 1"/>
    <property type="match status" value="1"/>
</dbReference>
<evidence type="ECO:0000256" key="6">
    <source>
        <dbReference type="ARBA" id="ARBA00022741"/>
    </source>
</evidence>
<dbReference type="FunFam" id="1.10.510.10:FF:000624">
    <property type="entry name" value="Mitogen-activated protein kinase"/>
    <property type="match status" value="1"/>
</dbReference>
<evidence type="ECO:0000313" key="17">
    <source>
        <dbReference type="Ensembl" id="ENSPTEP00000012253.1"/>
    </source>
</evidence>
<evidence type="ECO:0000256" key="8">
    <source>
        <dbReference type="ARBA" id="ARBA00022840"/>
    </source>
</evidence>
<keyword evidence="7" id="KW-0418">Kinase</keyword>
<comment type="similarity">
    <text evidence="2">Belongs to the protein kinase superfamily. CMGC Ser/Thr protein kinase family. CDC2/CDKX subfamily.</text>
</comment>
<dbReference type="GO" id="GO:0004693">
    <property type="term" value="F:cyclin-dependent protein serine/threonine kinase activity"/>
    <property type="evidence" value="ECO:0007669"/>
    <property type="project" value="UniProtKB-EC"/>
</dbReference>
<dbReference type="PROSITE" id="PS50011">
    <property type="entry name" value="PROTEIN_KINASE_DOM"/>
    <property type="match status" value="1"/>
</dbReference>
<dbReference type="GO" id="GO:0051403">
    <property type="term" value="P:stress-activated MAPK cascade"/>
    <property type="evidence" value="ECO:0007669"/>
    <property type="project" value="UniProtKB-ARBA"/>
</dbReference>
<feature type="binding site" evidence="14">
    <location>
        <position position="39"/>
    </location>
    <ligand>
        <name>ATP</name>
        <dbReference type="ChEBI" id="CHEBI:30616"/>
    </ligand>
</feature>
<reference evidence="17" key="1">
    <citation type="submission" date="2025-05" db="UniProtKB">
        <authorList>
            <consortium name="Ensembl"/>
        </authorList>
    </citation>
    <scope>IDENTIFICATION</scope>
</reference>
<dbReference type="PROSITE" id="PS00107">
    <property type="entry name" value="PROTEIN_KINASE_ATP"/>
    <property type="match status" value="1"/>
</dbReference>
<evidence type="ECO:0000256" key="2">
    <source>
        <dbReference type="ARBA" id="ARBA00006485"/>
    </source>
</evidence>
<organism evidence="17 18">
    <name type="scientific">Piliocolobus tephrosceles</name>
    <name type="common">Ugandan red Colobus</name>
    <dbReference type="NCBI Taxonomy" id="591936"/>
    <lineage>
        <taxon>Eukaryota</taxon>
        <taxon>Metazoa</taxon>
        <taxon>Chordata</taxon>
        <taxon>Craniata</taxon>
        <taxon>Vertebrata</taxon>
        <taxon>Euteleostomi</taxon>
        <taxon>Mammalia</taxon>
        <taxon>Eutheria</taxon>
        <taxon>Euarchontoglires</taxon>
        <taxon>Primates</taxon>
        <taxon>Haplorrhini</taxon>
        <taxon>Catarrhini</taxon>
        <taxon>Cercopithecidae</taxon>
        <taxon>Colobinae</taxon>
        <taxon>Piliocolobus</taxon>
    </lineage>
</organism>
<dbReference type="SMART" id="SM00220">
    <property type="entry name" value="S_TKc"/>
    <property type="match status" value="1"/>
</dbReference>
<evidence type="ECO:0000256" key="14">
    <source>
        <dbReference type="PROSITE-ProRule" id="PRU10141"/>
    </source>
</evidence>
<dbReference type="Pfam" id="PF00069">
    <property type="entry name" value="Pkinase"/>
    <property type="match status" value="1"/>
</dbReference>
<dbReference type="GO" id="GO:0070849">
    <property type="term" value="P:response to epidermal growth factor"/>
    <property type="evidence" value="ECO:0007669"/>
    <property type="project" value="UniProtKB-ARBA"/>
</dbReference>
<evidence type="ECO:0000256" key="10">
    <source>
        <dbReference type="ARBA" id="ARBA00047811"/>
    </source>
</evidence>
<dbReference type="GO" id="GO:0120041">
    <property type="term" value="P:positive regulation of macrophage proliferation"/>
    <property type="evidence" value="ECO:0007669"/>
    <property type="project" value="UniProtKB-ARBA"/>
</dbReference>
<evidence type="ECO:0000256" key="5">
    <source>
        <dbReference type="ARBA" id="ARBA00022679"/>
    </source>
</evidence>
<dbReference type="InterPro" id="IPR011009">
    <property type="entry name" value="Kinase-like_dom_sf"/>
</dbReference>
<comment type="subcellular location">
    <subcellularLocation>
        <location evidence="1">Membrane</location>
        <location evidence="1">Caveola</location>
    </subcellularLocation>
</comment>
<name>A0A8C9LLM3_9PRIM</name>
<dbReference type="GO" id="GO:0005770">
    <property type="term" value="C:late endosome"/>
    <property type="evidence" value="ECO:0007669"/>
    <property type="project" value="UniProtKB-ARBA"/>
</dbReference>
<evidence type="ECO:0000256" key="4">
    <source>
        <dbReference type="ARBA" id="ARBA00022527"/>
    </source>
</evidence>
<dbReference type="InterPro" id="IPR050108">
    <property type="entry name" value="CDK"/>
</dbReference>
<comment type="catalytic activity">
    <reaction evidence="9">
        <text>L-threonyl-[protein] + ATP = O-phospho-L-threonyl-[protein] + ADP + H(+)</text>
        <dbReference type="Rhea" id="RHEA:46608"/>
        <dbReference type="Rhea" id="RHEA-COMP:11060"/>
        <dbReference type="Rhea" id="RHEA-COMP:11605"/>
        <dbReference type="ChEBI" id="CHEBI:15378"/>
        <dbReference type="ChEBI" id="CHEBI:30013"/>
        <dbReference type="ChEBI" id="CHEBI:30616"/>
        <dbReference type="ChEBI" id="CHEBI:61977"/>
        <dbReference type="ChEBI" id="CHEBI:456216"/>
        <dbReference type="EC" id="2.7.11.24"/>
    </reaction>
</comment>
<keyword evidence="6 14" id="KW-0547">Nucleotide-binding</keyword>
<dbReference type="InterPro" id="IPR000719">
    <property type="entry name" value="Prot_kinase_dom"/>
</dbReference>
<keyword evidence="4 15" id="KW-0723">Serine/threonine-protein kinase</keyword>
<evidence type="ECO:0000313" key="18">
    <source>
        <dbReference type="Proteomes" id="UP000694416"/>
    </source>
</evidence>
<dbReference type="InterPro" id="IPR017441">
    <property type="entry name" value="Protein_kinase_ATP_BS"/>
</dbReference>
<comment type="catalytic activity">
    <reaction evidence="10">
        <text>L-threonyl-[protein] + ATP = O-phospho-L-threonyl-[protein] + ADP + H(+)</text>
        <dbReference type="Rhea" id="RHEA:46608"/>
        <dbReference type="Rhea" id="RHEA-COMP:11060"/>
        <dbReference type="Rhea" id="RHEA-COMP:11605"/>
        <dbReference type="ChEBI" id="CHEBI:15378"/>
        <dbReference type="ChEBI" id="CHEBI:30013"/>
        <dbReference type="ChEBI" id="CHEBI:30616"/>
        <dbReference type="ChEBI" id="CHEBI:61977"/>
        <dbReference type="ChEBI" id="CHEBI:456216"/>
        <dbReference type="EC" id="2.7.11.22"/>
    </reaction>
</comment>
<evidence type="ECO:0000259" key="16">
    <source>
        <dbReference type="PROSITE" id="PS50011"/>
    </source>
</evidence>
<dbReference type="PANTHER" id="PTHR24056:SF495">
    <property type="entry name" value="CYCLIN-DEPENDENT KINASE 8-RELATED"/>
    <property type="match status" value="1"/>
</dbReference>
<dbReference type="PANTHER" id="PTHR24056">
    <property type="entry name" value="CELL DIVISION PROTEIN KINASE"/>
    <property type="match status" value="1"/>
</dbReference>
<dbReference type="Ensembl" id="ENSPTET00000018542.1">
    <property type="protein sequence ID" value="ENSPTEP00000012316.1"/>
    <property type="gene ID" value="ENSPTEG00000013836.1"/>
</dbReference>
<dbReference type="Proteomes" id="UP000694416">
    <property type="component" value="Unplaced"/>
</dbReference>
<evidence type="ECO:0000256" key="1">
    <source>
        <dbReference type="ARBA" id="ARBA00004345"/>
    </source>
</evidence>
<proteinExistence type="inferred from homology"/>
<dbReference type="GO" id="GO:0005925">
    <property type="term" value="C:focal adhesion"/>
    <property type="evidence" value="ECO:0007669"/>
    <property type="project" value="UniProtKB-ARBA"/>
</dbReference>
<dbReference type="GO" id="GO:0005794">
    <property type="term" value="C:Golgi apparatus"/>
    <property type="evidence" value="ECO:0007669"/>
    <property type="project" value="UniProtKB-ARBA"/>
</dbReference>
<evidence type="ECO:0000256" key="13">
    <source>
        <dbReference type="ARBA" id="ARBA00049280"/>
    </source>
</evidence>
<dbReference type="InterPro" id="IPR008271">
    <property type="entry name" value="Ser/Thr_kinase_AS"/>
</dbReference>
<dbReference type="GO" id="GO:0005901">
    <property type="term" value="C:caveola"/>
    <property type="evidence" value="ECO:0007669"/>
    <property type="project" value="UniProtKB-SubCell"/>
</dbReference>
<evidence type="ECO:0000256" key="3">
    <source>
        <dbReference type="ARBA" id="ARBA00008832"/>
    </source>
</evidence>
<evidence type="ECO:0000256" key="15">
    <source>
        <dbReference type="RuleBase" id="RU000304"/>
    </source>
</evidence>
<keyword evidence="18" id="KW-1185">Reference proteome</keyword>
<evidence type="ECO:0000256" key="9">
    <source>
        <dbReference type="ARBA" id="ARBA00047592"/>
    </source>
</evidence>
<comment type="catalytic activity">
    <reaction evidence="13">
        <text>[DNA-directed RNA polymerase] + ATP = phospho-[DNA-directed RNA polymerase] + ADP + H(+)</text>
        <dbReference type="Rhea" id="RHEA:10216"/>
        <dbReference type="Rhea" id="RHEA-COMP:11321"/>
        <dbReference type="Rhea" id="RHEA-COMP:11322"/>
        <dbReference type="ChEBI" id="CHEBI:15378"/>
        <dbReference type="ChEBI" id="CHEBI:30616"/>
        <dbReference type="ChEBI" id="CHEBI:43176"/>
        <dbReference type="ChEBI" id="CHEBI:68546"/>
        <dbReference type="ChEBI" id="CHEBI:456216"/>
        <dbReference type="EC" id="2.7.11.23"/>
    </reaction>
</comment>